<keyword evidence="4" id="KW-1185">Reference proteome</keyword>
<dbReference type="Proteomes" id="UP000183365">
    <property type="component" value="Unassembled WGS sequence"/>
</dbReference>
<protein>
    <recommendedName>
        <fullName evidence="2">Muniscin C-terminal domain-containing protein</fullName>
    </recommendedName>
</protein>
<organism evidence="3 4">
    <name type="scientific">Hanseniaspora guilliermondii</name>
    <dbReference type="NCBI Taxonomy" id="56406"/>
    <lineage>
        <taxon>Eukaryota</taxon>
        <taxon>Fungi</taxon>
        <taxon>Dikarya</taxon>
        <taxon>Ascomycota</taxon>
        <taxon>Saccharomycotina</taxon>
        <taxon>Saccharomycetes</taxon>
        <taxon>Saccharomycodales</taxon>
        <taxon>Saccharomycodaceae</taxon>
        <taxon>Hanseniaspora</taxon>
    </lineage>
</organism>
<dbReference type="EMBL" id="FQNF01000015">
    <property type="protein sequence ID" value="SGZ38962.1"/>
    <property type="molecule type" value="Genomic_DNA"/>
</dbReference>
<reference evidence="4" key="1">
    <citation type="submission" date="2016-11" db="EMBL/GenBank/DDBJ databases">
        <authorList>
            <person name="Guldener U."/>
        </authorList>
    </citation>
    <scope>NUCLEOTIDE SEQUENCE [LARGE SCALE GENOMIC DNA]</scope>
</reference>
<evidence type="ECO:0000313" key="4">
    <source>
        <dbReference type="Proteomes" id="UP000183365"/>
    </source>
</evidence>
<feature type="compositionally biased region" description="Basic and acidic residues" evidence="1">
    <location>
        <begin position="379"/>
        <end position="389"/>
    </location>
</feature>
<dbReference type="OrthoDB" id="331602at2759"/>
<dbReference type="InterPro" id="IPR027267">
    <property type="entry name" value="AH/BAR_dom_sf"/>
</dbReference>
<feature type="compositionally biased region" description="Polar residues" evidence="1">
    <location>
        <begin position="291"/>
        <end position="301"/>
    </location>
</feature>
<dbReference type="VEuPathDB" id="FungiDB:HGUI_01162"/>
<gene>
    <name evidence="3" type="ORF">HGUI_01162</name>
</gene>
<feature type="compositionally biased region" description="Polar residues" evidence="1">
    <location>
        <begin position="427"/>
        <end position="450"/>
    </location>
</feature>
<feature type="compositionally biased region" description="Low complexity" evidence="1">
    <location>
        <begin position="364"/>
        <end position="377"/>
    </location>
</feature>
<evidence type="ECO:0000313" key="3">
    <source>
        <dbReference type="EMBL" id="SGZ38962.1"/>
    </source>
</evidence>
<feature type="compositionally biased region" description="Polar residues" evidence="1">
    <location>
        <begin position="393"/>
        <end position="409"/>
    </location>
</feature>
<feature type="compositionally biased region" description="Polar residues" evidence="1">
    <location>
        <begin position="266"/>
        <end position="283"/>
    </location>
</feature>
<sequence>MNTEHNSEEIQRAGSVYTDRILTQKLNNPQESLELIKLKLTTSKIYNEQFVKLLKQVSIVKRTHHQQLKKIYNDNEAINDIVFDRIAKEADIDISTLAELFSNGDLVGKDINKQMYGAILEELRTEMNHTAKFETVLNEKFITSLDNYDSNNLQTKETWNLLKHLLSGEISNESWQNNGPLLFDMFEQSDFERLSFLKQTLLDFEVLVGQYEVALTNKNQATYNKIFKFSPEAEIDHFANYASNTSFKSLIKADSTTNSKSHHRNQSIQESTKSIRHPSSSTVLKHDLIHSNFTNSNNNGKVESGKKEKNKLRSKFGTLFGKKNKNKHASNQSSENLSERENTSSSAKQPKSLGRRPSNIAEISSSNNYDSPSNSLNPTHDKDLPKAPEIKYSSDSQPQAYPEHYNQSSLAQAGIQRIEDDSPLLVSDSQNESQLPVTTSVQVPSNSESSIVHAEAPSAPRPRKSNKRVQSQLFQDLNVSARESVYLNNNSQDLEPQLTGAGSEVGNSTPQFVHPEVLPVEDAGDTTLGAEDYQVDLKDIVVNSSIAEVINYARVASTDEDEHGDTKYTENIDLVGELALSLPSSINNVNLPADGLNLKLNKSGLIEDSNLIYNSDVLTPNEGKNEYNVVDINKLVGKSVGLLKYQASNLSPSLYKVPVTVASVWNHEDTKSSMVLSVKNNTNKILEFQTCTVSIQILDCQVSQVLSKPNGVFNKKKQKIIWRFKDENNKLVFEPEEERKFIVRFITDKKGREGKCNIEFSMFGYNGLANGSSFVAPKLLTSNKEEVNMDLSTSLISGKYFTI</sequence>
<feature type="region of interest" description="Disordered" evidence="1">
    <location>
        <begin position="254"/>
        <end position="409"/>
    </location>
</feature>
<evidence type="ECO:0000256" key="1">
    <source>
        <dbReference type="SAM" id="MobiDB-lite"/>
    </source>
</evidence>
<feature type="domain" description="Muniscin C-terminal" evidence="2">
    <location>
        <begin position="568"/>
        <end position="763"/>
    </location>
</feature>
<accession>A0A1L0AXM7</accession>
<dbReference type="Gene3D" id="1.20.1270.60">
    <property type="entry name" value="Arfaptin homology (AH) domain/BAR domain"/>
    <property type="match status" value="1"/>
</dbReference>
<feature type="region of interest" description="Disordered" evidence="1">
    <location>
        <begin position="426"/>
        <end position="470"/>
    </location>
</feature>
<dbReference type="InterPro" id="IPR018808">
    <property type="entry name" value="Muniscin_C"/>
</dbReference>
<proteinExistence type="predicted"/>
<dbReference type="AlphaFoldDB" id="A0A1L0AXM7"/>
<evidence type="ECO:0000259" key="2">
    <source>
        <dbReference type="Pfam" id="PF10291"/>
    </source>
</evidence>
<name>A0A1L0AXM7_9ASCO</name>
<dbReference type="Pfam" id="PF10291">
    <property type="entry name" value="muHD"/>
    <property type="match status" value="1"/>
</dbReference>